<evidence type="ECO:0000313" key="2">
    <source>
        <dbReference type="EMBL" id="GAA1560950.1"/>
    </source>
</evidence>
<sequence>MTSRGRATVKDGRQQPKLGRGVTPVKALQQLAGLGVTGAMTVVGQPGGVIFLRDGLVNGVESPAAPSVDRLLTAAGVVDERVWETIPSRPARALVEGGHLSAAEVELCAINALYDAAWFVLSTERAELRFAPDIEHWLGAESTVTADQLCDHVARQRRILDEVHPSDVTDTAAVRPVLRPGLDRVLLSGLQWEIVLHADGQRTPQDLAGLLGRSAYAVTLDVRRLAAAGLIESPPPTGDELPSSSAPSSTPSSSVVAASVPAAPASSPSADPASVPAARAATASPPASSSSAPSPSAATGSAAAGQPAGSAPVSGGGEEFLPQRVPGTFTFEDPATDTRRHLPAGVTALAVLPGAIDKAPDDTLLKRIRSALQSLR</sequence>
<dbReference type="EMBL" id="BAAAQD010000030">
    <property type="protein sequence ID" value="GAA1560950.1"/>
    <property type="molecule type" value="Genomic_DNA"/>
</dbReference>
<name>A0ABP4NH65_9ACTN</name>
<comment type="caution">
    <text evidence="2">The sequence shown here is derived from an EMBL/GenBank/DDBJ whole genome shotgun (WGS) entry which is preliminary data.</text>
</comment>
<evidence type="ECO:0000256" key="1">
    <source>
        <dbReference type="SAM" id="MobiDB-lite"/>
    </source>
</evidence>
<accession>A0ABP4NH65</accession>
<organism evidence="2 3">
    <name type="scientific">Dactylosporangium maewongense</name>
    <dbReference type="NCBI Taxonomy" id="634393"/>
    <lineage>
        <taxon>Bacteria</taxon>
        <taxon>Bacillati</taxon>
        <taxon>Actinomycetota</taxon>
        <taxon>Actinomycetes</taxon>
        <taxon>Micromonosporales</taxon>
        <taxon>Micromonosporaceae</taxon>
        <taxon>Dactylosporangium</taxon>
    </lineage>
</organism>
<feature type="region of interest" description="Disordered" evidence="1">
    <location>
        <begin position="1"/>
        <end position="20"/>
    </location>
</feature>
<gene>
    <name evidence="2" type="ORF">GCM10009827_097820</name>
</gene>
<dbReference type="Proteomes" id="UP001501470">
    <property type="component" value="Unassembled WGS sequence"/>
</dbReference>
<dbReference type="RefSeq" id="WP_344511887.1">
    <property type="nucleotide sequence ID" value="NZ_BAAAQD010000030.1"/>
</dbReference>
<feature type="region of interest" description="Disordered" evidence="1">
    <location>
        <begin position="231"/>
        <end position="328"/>
    </location>
</feature>
<evidence type="ECO:0000313" key="3">
    <source>
        <dbReference type="Proteomes" id="UP001501470"/>
    </source>
</evidence>
<proteinExistence type="predicted"/>
<protein>
    <recommendedName>
        <fullName evidence="4">DUF4388 domain-containing protein</fullName>
    </recommendedName>
</protein>
<keyword evidence="3" id="KW-1185">Reference proteome</keyword>
<feature type="compositionally biased region" description="Low complexity" evidence="1">
    <location>
        <begin position="242"/>
        <end position="313"/>
    </location>
</feature>
<reference evidence="3" key="1">
    <citation type="journal article" date="2019" name="Int. J. Syst. Evol. Microbiol.">
        <title>The Global Catalogue of Microorganisms (GCM) 10K type strain sequencing project: providing services to taxonomists for standard genome sequencing and annotation.</title>
        <authorList>
            <consortium name="The Broad Institute Genomics Platform"/>
            <consortium name="The Broad Institute Genome Sequencing Center for Infectious Disease"/>
            <person name="Wu L."/>
            <person name="Ma J."/>
        </authorList>
    </citation>
    <scope>NUCLEOTIDE SEQUENCE [LARGE SCALE GENOMIC DNA]</scope>
    <source>
        <strain evidence="3">JCM 15933</strain>
    </source>
</reference>
<evidence type="ECO:0008006" key="4">
    <source>
        <dbReference type="Google" id="ProtNLM"/>
    </source>
</evidence>